<dbReference type="Pfam" id="PF00170">
    <property type="entry name" value="bZIP_1"/>
    <property type="match status" value="1"/>
</dbReference>
<dbReference type="SMART" id="SM00338">
    <property type="entry name" value="BRLZ"/>
    <property type="match status" value="1"/>
</dbReference>
<evidence type="ECO:0000256" key="3">
    <source>
        <dbReference type="ARBA" id="ARBA00023242"/>
    </source>
</evidence>
<dbReference type="InterPro" id="IPR004827">
    <property type="entry name" value="bZIP"/>
</dbReference>
<feature type="domain" description="BZIP" evidence="5">
    <location>
        <begin position="93"/>
        <end position="138"/>
    </location>
</feature>
<dbReference type="PANTHER" id="PTHR22952">
    <property type="entry name" value="CAMP-RESPONSE ELEMENT BINDING PROTEIN-RELATED"/>
    <property type="match status" value="1"/>
</dbReference>
<dbReference type="SUPFAM" id="SSF57959">
    <property type="entry name" value="Leucine zipper domain"/>
    <property type="match status" value="1"/>
</dbReference>
<evidence type="ECO:0000313" key="6">
    <source>
        <dbReference type="EMBL" id="AFK48693.1"/>
    </source>
</evidence>
<dbReference type="PANTHER" id="PTHR22952:SF392">
    <property type="entry name" value="BZIP TRANSCRIPTION FACTOR 12"/>
    <property type="match status" value="1"/>
</dbReference>
<dbReference type="GO" id="GO:0003677">
    <property type="term" value="F:DNA binding"/>
    <property type="evidence" value="ECO:0007669"/>
    <property type="project" value="UniProtKB-KW"/>
</dbReference>
<dbReference type="GO" id="GO:0003700">
    <property type="term" value="F:DNA-binding transcription factor activity"/>
    <property type="evidence" value="ECO:0007669"/>
    <property type="project" value="InterPro"/>
</dbReference>
<reference evidence="6" key="1">
    <citation type="submission" date="2012-05" db="EMBL/GenBank/DDBJ databases">
        <authorList>
            <person name="Krishnakumar V."/>
            <person name="Cheung F."/>
            <person name="Xiao Y."/>
            <person name="Chan A."/>
            <person name="Moskal W.A."/>
            <person name="Town C.D."/>
        </authorList>
    </citation>
    <scope>NUCLEOTIDE SEQUENCE</scope>
</reference>
<keyword evidence="2" id="KW-0238">DNA-binding</keyword>
<dbReference type="EMBL" id="BT148899">
    <property type="protein sequence ID" value="AFK48693.1"/>
    <property type="molecule type" value="mRNA"/>
</dbReference>
<evidence type="ECO:0000256" key="4">
    <source>
        <dbReference type="SAM" id="Coils"/>
    </source>
</evidence>
<dbReference type="GO" id="GO:0005634">
    <property type="term" value="C:nucleus"/>
    <property type="evidence" value="ECO:0007669"/>
    <property type="project" value="UniProtKB-SubCell"/>
</dbReference>
<dbReference type="InterPro" id="IPR046347">
    <property type="entry name" value="bZIP_sf"/>
</dbReference>
<keyword evidence="3" id="KW-0539">Nucleus</keyword>
<evidence type="ECO:0000256" key="1">
    <source>
        <dbReference type="ARBA" id="ARBA00004123"/>
    </source>
</evidence>
<dbReference type="PROSITE" id="PS00036">
    <property type="entry name" value="BZIP_BASIC"/>
    <property type="match status" value="1"/>
</dbReference>
<protein>
    <recommendedName>
        <fullName evidence="5">BZIP domain-containing protein</fullName>
    </recommendedName>
</protein>
<dbReference type="CDD" id="cd14707">
    <property type="entry name" value="bZIP_plant_BZIP46"/>
    <property type="match status" value="1"/>
</dbReference>
<dbReference type="FunFam" id="1.20.5.170:FF:000036">
    <property type="entry name" value="ABSCISIC ACID-INSENSITIVE 5-like protein 2"/>
    <property type="match status" value="1"/>
</dbReference>
<dbReference type="AlphaFoldDB" id="I3T851"/>
<evidence type="ECO:0000256" key="2">
    <source>
        <dbReference type="ARBA" id="ARBA00023125"/>
    </source>
</evidence>
<keyword evidence="4" id="KW-0175">Coiled coil</keyword>
<dbReference type="PROSITE" id="PS50217">
    <property type="entry name" value="BZIP"/>
    <property type="match status" value="1"/>
</dbReference>
<accession>I3T851</accession>
<sequence length="175" mass="20254">MASSKVDLEQHCSLSVSGDEIWEDIVGATDQHITLEDFLTKSVPVDTDDATTHNKNEMYLPQSANGHESAKKLVPHGRGKKRVVEEQPLDKATLQKQRRMIKNRESAARSRERKQAYTLELEALVTHLEEENAQLLREEADKNRLRFKQLMECLIPVVEKRKPRQMLRRVNSVQW</sequence>
<name>I3T851_LOTJA</name>
<organism evidence="6">
    <name type="scientific">Lotus japonicus</name>
    <name type="common">Lotus corniculatus var. japonicus</name>
    <dbReference type="NCBI Taxonomy" id="34305"/>
    <lineage>
        <taxon>Eukaryota</taxon>
        <taxon>Viridiplantae</taxon>
        <taxon>Streptophyta</taxon>
        <taxon>Embryophyta</taxon>
        <taxon>Tracheophyta</taxon>
        <taxon>Spermatophyta</taxon>
        <taxon>Magnoliopsida</taxon>
        <taxon>eudicotyledons</taxon>
        <taxon>Gunneridae</taxon>
        <taxon>Pentapetalae</taxon>
        <taxon>rosids</taxon>
        <taxon>fabids</taxon>
        <taxon>Fabales</taxon>
        <taxon>Fabaceae</taxon>
        <taxon>Papilionoideae</taxon>
        <taxon>50 kb inversion clade</taxon>
        <taxon>NPAAA clade</taxon>
        <taxon>Hologalegina</taxon>
        <taxon>robinioid clade</taxon>
        <taxon>Loteae</taxon>
        <taxon>Lotus</taxon>
    </lineage>
</organism>
<comment type="subcellular location">
    <subcellularLocation>
        <location evidence="1">Nucleus</location>
    </subcellularLocation>
</comment>
<proteinExistence type="evidence at transcript level"/>
<dbReference type="GO" id="GO:0045893">
    <property type="term" value="P:positive regulation of DNA-templated transcription"/>
    <property type="evidence" value="ECO:0007669"/>
    <property type="project" value="InterPro"/>
</dbReference>
<dbReference type="Gene3D" id="1.20.5.170">
    <property type="match status" value="1"/>
</dbReference>
<evidence type="ECO:0000259" key="5">
    <source>
        <dbReference type="PROSITE" id="PS50217"/>
    </source>
</evidence>
<feature type="coiled-coil region" evidence="4">
    <location>
        <begin position="114"/>
        <end position="148"/>
    </location>
</feature>
<dbReference type="InterPro" id="IPR043452">
    <property type="entry name" value="BZIP46-like"/>
</dbReference>